<dbReference type="OrthoDB" id="5298508at2"/>
<evidence type="ECO:0000259" key="2">
    <source>
        <dbReference type="Pfam" id="PF07238"/>
    </source>
</evidence>
<dbReference type="InterPro" id="IPR009875">
    <property type="entry name" value="PilZ_domain"/>
</dbReference>
<dbReference type="GO" id="GO:0035438">
    <property type="term" value="F:cyclic-di-GMP binding"/>
    <property type="evidence" value="ECO:0007669"/>
    <property type="project" value="InterPro"/>
</dbReference>
<accession>A0A128ETN3</accession>
<evidence type="ECO:0000256" key="1">
    <source>
        <dbReference type="PIRNR" id="PIRNR028141"/>
    </source>
</evidence>
<name>A0A128ETN3_9GAMM</name>
<keyword evidence="4" id="KW-1185">Reference proteome</keyword>
<dbReference type="AlphaFoldDB" id="A0A128ETN3"/>
<keyword evidence="1" id="KW-0973">c-di-GMP</keyword>
<evidence type="ECO:0000313" key="3">
    <source>
        <dbReference type="EMBL" id="CZF77947.1"/>
    </source>
</evidence>
<dbReference type="PIRSF" id="PIRSF028141">
    <property type="entry name" value="C-di-GMP_BP_PA4608"/>
    <property type="match status" value="1"/>
</dbReference>
<dbReference type="SUPFAM" id="SSF141371">
    <property type="entry name" value="PilZ domain-like"/>
    <property type="match status" value="1"/>
</dbReference>
<protein>
    <recommendedName>
        <fullName evidence="1">Cyclic diguanosine monophosphate-binding protein</fullName>
        <shortName evidence="1">c-di-GMP-binding protein</shortName>
    </recommendedName>
    <alternativeName>
        <fullName evidence="1">Pilz domain-containing protein</fullName>
    </alternativeName>
</protein>
<dbReference type="Gene3D" id="2.40.10.220">
    <property type="entry name" value="predicted glycosyltransferase like domains"/>
    <property type="match status" value="1"/>
</dbReference>
<gene>
    <name evidence="3" type="ORF">GMA8713_00379</name>
</gene>
<comment type="subunit">
    <text evidence="1">Monomer in both c-di-GMP-bound and free forms.</text>
</comment>
<dbReference type="Pfam" id="PF07238">
    <property type="entry name" value="PilZ"/>
    <property type="match status" value="1"/>
</dbReference>
<organism evidence="3 4">
    <name type="scientific">Grimontia marina</name>
    <dbReference type="NCBI Taxonomy" id="646534"/>
    <lineage>
        <taxon>Bacteria</taxon>
        <taxon>Pseudomonadati</taxon>
        <taxon>Pseudomonadota</taxon>
        <taxon>Gammaproteobacteria</taxon>
        <taxon>Vibrionales</taxon>
        <taxon>Vibrionaceae</taxon>
        <taxon>Grimontia</taxon>
    </lineage>
</organism>
<comment type="function">
    <text evidence="1">Binds the second messenger bis-(3'-5') cyclic dimeric guanosine monophosphate (c-di-GMP). Can bind two c-di-GMP molecules per monomer. May play a role in bacterial second-messenger regulated processes. Binding to c-di-GMP induces a conformational change of the C- and N-termini resulting in the exposure of a highly negative surface on one side of the protein to a possible effector protein.</text>
</comment>
<dbReference type="RefSeq" id="WP_062705213.1">
    <property type="nucleotide sequence ID" value="NZ_CAWRCI010000002.1"/>
</dbReference>
<keyword evidence="1" id="KW-0547">Nucleotide-binding</keyword>
<dbReference type="EMBL" id="FIZY01000002">
    <property type="protein sequence ID" value="CZF77947.1"/>
    <property type="molecule type" value="Genomic_DNA"/>
</dbReference>
<reference evidence="4" key="1">
    <citation type="submission" date="2016-02" db="EMBL/GenBank/DDBJ databases">
        <authorList>
            <person name="Rodrigo-Torres Lidia"/>
            <person name="Arahal R.David."/>
        </authorList>
    </citation>
    <scope>NUCLEOTIDE SEQUENCE [LARGE SCALE GENOMIC DNA]</scope>
    <source>
        <strain evidence="4">CECT 8713</strain>
    </source>
</reference>
<dbReference type="InterPro" id="IPR027021">
    <property type="entry name" value="C-di-GMP_BP_PA4608"/>
</dbReference>
<dbReference type="Proteomes" id="UP000073601">
    <property type="component" value="Unassembled WGS sequence"/>
</dbReference>
<sequence>MAERRKFSRVVYRTPATLQQKDRSWEPKLLDLSLKGALLTTPAGWGETGKADDYVLSFCLNESDITLDMELKLIQENDECLHFEIVHIDIDSASHLKRLVELNVGNDDLLHRELAQLTDLKDTV</sequence>
<evidence type="ECO:0000313" key="4">
    <source>
        <dbReference type="Proteomes" id="UP000073601"/>
    </source>
</evidence>
<feature type="domain" description="PilZ" evidence="2">
    <location>
        <begin position="3"/>
        <end position="101"/>
    </location>
</feature>
<proteinExistence type="predicted"/>